<comment type="caution">
    <text evidence="1">The sequence shown here is derived from an EMBL/GenBank/DDBJ whole genome shotgun (WGS) entry which is preliminary data.</text>
</comment>
<dbReference type="Proteomes" id="UP001059041">
    <property type="component" value="Linkage Group LG21"/>
</dbReference>
<keyword evidence="1" id="KW-0808">Transferase</keyword>
<keyword evidence="1" id="KW-0418">Kinase</keyword>
<accession>A0A9W7TC08</accession>
<dbReference type="EMBL" id="JAFHDT010000021">
    <property type="protein sequence ID" value="KAI7794204.1"/>
    <property type="molecule type" value="Genomic_DNA"/>
</dbReference>
<dbReference type="AlphaFoldDB" id="A0A9W7TC08"/>
<evidence type="ECO:0000313" key="1">
    <source>
        <dbReference type="EMBL" id="KAI7794204.1"/>
    </source>
</evidence>
<gene>
    <name evidence="1" type="ORF">IRJ41_014848</name>
</gene>
<name>A0A9W7TC08_TRIRA</name>
<protein>
    <submittedName>
        <fullName evidence="1">Receptor tyrosine-protein kinase erbB-3-like</fullName>
    </submittedName>
</protein>
<keyword evidence="2" id="KW-1185">Reference proteome</keyword>
<evidence type="ECO:0000313" key="2">
    <source>
        <dbReference type="Proteomes" id="UP001059041"/>
    </source>
</evidence>
<proteinExistence type="predicted"/>
<organism evidence="1 2">
    <name type="scientific">Triplophysa rosa</name>
    <name type="common">Cave loach</name>
    <dbReference type="NCBI Taxonomy" id="992332"/>
    <lineage>
        <taxon>Eukaryota</taxon>
        <taxon>Metazoa</taxon>
        <taxon>Chordata</taxon>
        <taxon>Craniata</taxon>
        <taxon>Vertebrata</taxon>
        <taxon>Euteleostomi</taxon>
        <taxon>Actinopterygii</taxon>
        <taxon>Neopterygii</taxon>
        <taxon>Teleostei</taxon>
        <taxon>Ostariophysi</taxon>
        <taxon>Cypriniformes</taxon>
        <taxon>Nemacheilidae</taxon>
        <taxon>Triplophysa</taxon>
    </lineage>
</organism>
<dbReference type="GO" id="GO:0016301">
    <property type="term" value="F:kinase activity"/>
    <property type="evidence" value="ECO:0007669"/>
    <property type="project" value="UniProtKB-KW"/>
</dbReference>
<reference evidence="1" key="1">
    <citation type="submission" date="2021-02" db="EMBL/GenBank/DDBJ databases">
        <title>Comparative genomics reveals that relaxation of natural selection precedes convergent phenotypic evolution of cavefish.</title>
        <authorList>
            <person name="Peng Z."/>
        </authorList>
    </citation>
    <scope>NUCLEOTIDE SEQUENCE</scope>
    <source>
        <tissue evidence="1">Muscle</tissue>
    </source>
</reference>
<keyword evidence="1" id="KW-0675">Receptor</keyword>
<sequence>MWVRAAPWVVSPNGPLQANHNSGTMAGAIAGIPSRNRGALAQGTDSLAAMQQSIHQCAAQASDFPKHLIRHVALGPRDTRSIRHPVPCHGMHLVPYLTAVVIVAKRCHRLTKSGSHCQYTSSAATFHLQEI</sequence>